<keyword evidence="2" id="KW-1185">Reference proteome</keyword>
<organism evidence="1 2">
    <name type="scientific">Pseudonocardia eucalypti</name>
    <dbReference type="NCBI Taxonomy" id="648755"/>
    <lineage>
        <taxon>Bacteria</taxon>
        <taxon>Bacillati</taxon>
        <taxon>Actinomycetota</taxon>
        <taxon>Actinomycetes</taxon>
        <taxon>Pseudonocardiales</taxon>
        <taxon>Pseudonocardiaceae</taxon>
        <taxon>Pseudonocardia</taxon>
    </lineage>
</organism>
<dbReference type="Proteomes" id="UP001428817">
    <property type="component" value="Unassembled WGS sequence"/>
</dbReference>
<accession>A0ABP9RCW6</accession>
<evidence type="ECO:0000313" key="1">
    <source>
        <dbReference type="EMBL" id="GAA5174751.1"/>
    </source>
</evidence>
<gene>
    <name evidence="1" type="ORF">GCM10023321_79310</name>
</gene>
<comment type="caution">
    <text evidence="1">The sequence shown here is derived from an EMBL/GenBank/DDBJ whole genome shotgun (WGS) entry which is preliminary data.</text>
</comment>
<protein>
    <recommendedName>
        <fullName evidence="3">Helix-turn-helix domain-containing protein</fullName>
    </recommendedName>
</protein>
<proteinExistence type="predicted"/>
<name>A0ABP9RCW6_9PSEU</name>
<evidence type="ECO:0008006" key="3">
    <source>
        <dbReference type="Google" id="ProtNLM"/>
    </source>
</evidence>
<evidence type="ECO:0000313" key="2">
    <source>
        <dbReference type="Proteomes" id="UP001428817"/>
    </source>
</evidence>
<sequence length="91" mass="9763">MTPTNRVSIPGVAAKGSLKQVRRALEAVESTEGAVDRLAAARRLREAAEQLELAAVAELRDQGGTWAQIGGVYGTTKQGAQQRFRSALRED</sequence>
<dbReference type="EMBL" id="BAABJP010000062">
    <property type="protein sequence ID" value="GAA5174751.1"/>
    <property type="molecule type" value="Genomic_DNA"/>
</dbReference>
<reference evidence="2" key="1">
    <citation type="journal article" date="2019" name="Int. J. Syst. Evol. Microbiol.">
        <title>The Global Catalogue of Microorganisms (GCM) 10K type strain sequencing project: providing services to taxonomists for standard genome sequencing and annotation.</title>
        <authorList>
            <consortium name="The Broad Institute Genomics Platform"/>
            <consortium name="The Broad Institute Genome Sequencing Center for Infectious Disease"/>
            <person name="Wu L."/>
            <person name="Ma J."/>
        </authorList>
    </citation>
    <scope>NUCLEOTIDE SEQUENCE [LARGE SCALE GENOMIC DNA]</scope>
    <source>
        <strain evidence="2">JCM 18303</strain>
    </source>
</reference>